<dbReference type="InterPro" id="IPR025877">
    <property type="entry name" value="MobA-like_NTP_Trfase"/>
</dbReference>
<dbReference type="PANTHER" id="PTHR19136:SF81">
    <property type="entry name" value="MOLYBDENUM COFACTOR GUANYLYLTRANSFERASE"/>
    <property type="match status" value="1"/>
</dbReference>
<keyword evidence="2 8" id="KW-0808">Transferase</keyword>
<comment type="catalytic activity">
    <reaction evidence="8">
        <text>Mo-molybdopterin + GTP + H(+) = Mo-molybdopterin guanine dinucleotide + diphosphate</text>
        <dbReference type="Rhea" id="RHEA:34243"/>
        <dbReference type="ChEBI" id="CHEBI:15378"/>
        <dbReference type="ChEBI" id="CHEBI:33019"/>
        <dbReference type="ChEBI" id="CHEBI:37565"/>
        <dbReference type="ChEBI" id="CHEBI:71302"/>
        <dbReference type="ChEBI" id="CHEBI:71310"/>
        <dbReference type="EC" id="2.7.7.77"/>
    </reaction>
</comment>
<dbReference type="InterPro" id="IPR013482">
    <property type="entry name" value="Molybde_CF_guanTrfase"/>
</dbReference>
<reference evidence="10 11" key="1">
    <citation type="submission" date="2018-05" db="EMBL/GenBank/DDBJ databases">
        <title>Genome of Sphingosinicella humi QZX222.</title>
        <authorList>
            <person name="Qiao Z."/>
            <person name="Wang G."/>
        </authorList>
    </citation>
    <scope>NUCLEOTIDE SEQUENCE [LARGE SCALE GENOMIC DNA]</scope>
    <source>
        <strain evidence="10 11">QZX222</strain>
    </source>
</reference>
<dbReference type="CDD" id="cd02503">
    <property type="entry name" value="MobA"/>
    <property type="match status" value="1"/>
</dbReference>
<evidence type="ECO:0000259" key="9">
    <source>
        <dbReference type="Pfam" id="PF12804"/>
    </source>
</evidence>
<evidence type="ECO:0000256" key="6">
    <source>
        <dbReference type="ARBA" id="ARBA00023134"/>
    </source>
</evidence>
<evidence type="ECO:0000256" key="7">
    <source>
        <dbReference type="ARBA" id="ARBA00023150"/>
    </source>
</evidence>
<dbReference type="EC" id="2.7.7.77" evidence="8"/>
<comment type="function">
    <text evidence="8">Transfers a GMP moiety from GTP to Mo-molybdopterin (Mo-MPT) cofactor (Moco or molybdenum cofactor) to form Mo-molybdopterin guanine dinucleotide (Mo-MGD) cofactor.</text>
</comment>
<evidence type="ECO:0000256" key="8">
    <source>
        <dbReference type="HAMAP-Rule" id="MF_00316"/>
    </source>
</evidence>
<keyword evidence="1 8" id="KW-0963">Cytoplasm</keyword>
<feature type="binding site" evidence="8">
    <location>
        <position position="97"/>
    </location>
    <ligand>
        <name>GTP</name>
        <dbReference type="ChEBI" id="CHEBI:37565"/>
    </ligand>
</feature>
<keyword evidence="7 8" id="KW-0501">Molybdenum cofactor biosynthesis</keyword>
<keyword evidence="4 8" id="KW-0547">Nucleotide-binding</keyword>
<comment type="subcellular location">
    <subcellularLocation>
        <location evidence="8">Cytoplasm</location>
    </subcellularLocation>
</comment>
<comment type="caution">
    <text evidence="8">Lacks conserved residue(s) required for the propagation of feature annotation.</text>
</comment>
<comment type="domain">
    <text evidence="8">The N-terminal domain determines nucleotide recognition and specific binding, while the C-terminal domain determines the specific binding to the target protein.</text>
</comment>
<feature type="binding site" evidence="8">
    <location>
        <begin position="8"/>
        <end position="10"/>
    </location>
    <ligand>
        <name>GTP</name>
        <dbReference type="ChEBI" id="CHEBI:37565"/>
    </ligand>
</feature>
<comment type="caution">
    <text evidence="10">The sequence shown here is derived from an EMBL/GenBank/DDBJ whole genome shotgun (WGS) entry which is preliminary data.</text>
</comment>
<evidence type="ECO:0000256" key="4">
    <source>
        <dbReference type="ARBA" id="ARBA00022741"/>
    </source>
</evidence>
<dbReference type="RefSeq" id="WP_109269876.1">
    <property type="nucleotide sequence ID" value="NZ_QFFF01000001.1"/>
</dbReference>
<keyword evidence="3 8" id="KW-0479">Metal-binding</keyword>
<dbReference type="Pfam" id="PF12804">
    <property type="entry name" value="NTP_transf_3"/>
    <property type="match status" value="1"/>
</dbReference>
<dbReference type="GO" id="GO:0005737">
    <property type="term" value="C:cytoplasm"/>
    <property type="evidence" value="ECO:0007669"/>
    <property type="project" value="UniProtKB-SubCell"/>
</dbReference>
<dbReference type="GO" id="GO:0005525">
    <property type="term" value="F:GTP binding"/>
    <property type="evidence" value="ECO:0007669"/>
    <property type="project" value="UniProtKB-UniRule"/>
</dbReference>
<keyword evidence="11" id="KW-1185">Reference proteome</keyword>
<keyword evidence="5 8" id="KW-0460">Magnesium</keyword>
<proteinExistence type="inferred from homology"/>
<evidence type="ECO:0000313" key="10">
    <source>
        <dbReference type="EMBL" id="PWG01737.1"/>
    </source>
</evidence>
<keyword evidence="6 8" id="KW-0342">GTP-binding</keyword>
<organism evidence="10 11">
    <name type="scientific">Allosphingosinicella humi</name>
    <dbReference type="NCBI Taxonomy" id="2068657"/>
    <lineage>
        <taxon>Bacteria</taxon>
        <taxon>Pseudomonadati</taxon>
        <taxon>Pseudomonadota</taxon>
        <taxon>Alphaproteobacteria</taxon>
        <taxon>Sphingomonadales</taxon>
        <taxon>Sphingomonadaceae</taxon>
        <taxon>Allosphingosinicella</taxon>
    </lineage>
</organism>
<feature type="binding site" evidence="8">
    <location>
        <position position="66"/>
    </location>
    <ligand>
        <name>GTP</name>
        <dbReference type="ChEBI" id="CHEBI:37565"/>
    </ligand>
</feature>
<dbReference type="Gene3D" id="3.90.550.10">
    <property type="entry name" value="Spore Coat Polysaccharide Biosynthesis Protein SpsA, Chain A"/>
    <property type="match status" value="1"/>
</dbReference>
<sequence>MRLAAVILAGGEGRRIGGNKPLALMGGQTLLDRALAFARTWTGDVAVSLREPGQFPLPDDVTALIDEEGAGPLAGLQPALRFARQKGLQATLTIPCDTPFVPRDLPHRLCDKLGGGVGAVLATSGGMLHPACALWRSNVIDALPSYRTTGRSSLKGFAAHVGFTTADWPCEPFDPFFNVNNLDDLATAERLLRNR</sequence>
<dbReference type="HAMAP" id="MF_00316">
    <property type="entry name" value="MobA"/>
    <property type="match status" value="1"/>
</dbReference>
<evidence type="ECO:0000256" key="5">
    <source>
        <dbReference type="ARBA" id="ARBA00022842"/>
    </source>
</evidence>
<comment type="similarity">
    <text evidence="8">Belongs to the MobA family.</text>
</comment>
<dbReference type="GO" id="GO:0046872">
    <property type="term" value="F:metal ion binding"/>
    <property type="evidence" value="ECO:0007669"/>
    <property type="project" value="UniProtKB-KW"/>
</dbReference>
<protein>
    <recommendedName>
        <fullName evidence="8">Molybdenum cofactor guanylyltransferase</fullName>
        <shortName evidence="8">MoCo guanylyltransferase</shortName>
        <ecNumber evidence="8">2.7.7.77</ecNumber>
    </recommendedName>
    <alternativeName>
        <fullName evidence="8">GTP:molybdopterin guanylyltransferase</fullName>
    </alternativeName>
    <alternativeName>
        <fullName evidence="8">Mo-MPT guanylyltransferase</fullName>
    </alternativeName>
    <alternativeName>
        <fullName evidence="8">Molybdopterin guanylyltransferase</fullName>
    </alternativeName>
    <alternativeName>
        <fullName evidence="8">Molybdopterin-guanine dinucleotide synthase</fullName>
        <shortName evidence="8">MGD synthase</shortName>
    </alternativeName>
</protein>
<evidence type="ECO:0000256" key="3">
    <source>
        <dbReference type="ARBA" id="ARBA00022723"/>
    </source>
</evidence>
<feature type="binding site" evidence="8">
    <location>
        <position position="20"/>
    </location>
    <ligand>
        <name>GTP</name>
        <dbReference type="ChEBI" id="CHEBI:37565"/>
    </ligand>
</feature>
<dbReference type="SUPFAM" id="SSF53448">
    <property type="entry name" value="Nucleotide-diphospho-sugar transferases"/>
    <property type="match status" value="1"/>
</dbReference>
<evidence type="ECO:0000256" key="1">
    <source>
        <dbReference type="ARBA" id="ARBA00022490"/>
    </source>
</evidence>
<dbReference type="EMBL" id="QFFF01000001">
    <property type="protein sequence ID" value="PWG01737.1"/>
    <property type="molecule type" value="Genomic_DNA"/>
</dbReference>
<keyword evidence="10" id="KW-0548">Nucleotidyltransferase</keyword>
<dbReference type="InterPro" id="IPR029044">
    <property type="entry name" value="Nucleotide-diphossugar_trans"/>
</dbReference>
<name>A0A2U2J096_9SPHN</name>
<dbReference type="Proteomes" id="UP000245916">
    <property type="component" value="Unassembled WGS sequence"/>
</dbReference>
<dbReference type="GO" id="GO:0006777">
    <property type="term" value="P:Mo-molybdopterin cofactor biosynthetic process"/>
    <property type="evidence" value="ECO:0007669"/>
    <property type="project" value="UniProtKB-KW"/>
</dbReference>
<dbReference type="AlphaFoldDB" id="A0A2U2J096"/>
<dbReference type="GO" id="GO:0061603">
    <property type="term" value="F:molybdenum cofactor guanylyltransferase activity"/>
    <property type="evidence" value="ECO:0007669"/>
    <property type="project" value="UniProtKB-EC"/>
</dbReference>
<dbReference type="OrthoDB" id="9788394at2"/>
<feature type="domain" description="MobA-like NTP transferase" evidence="9">
    <location>
        <begin position="5"/>
        <end position="148"/>
    </location>
</feature>
<evidence type="ECO:0000313" key="11">
    <source>
        <dbReference type="Proteomes" id="UP000245916"/>
    </source>
</evidence>
<comment type="subunit">
    <text evidence="8">Monomer.</text>
</comment>
<feature type="binding site" evidence="8">
    <location>
        <position position="97"/>
    </location>
    <ligand>
        <name>Mg(2+)</name>
        <dbReference type="ChEBI" id="CHEBI:18420"/>
    </ligand>
</feature>
<accession>A0A2U2J096</accession>
<comment type="cofactor">
    <cofactor evidence="8">
        <name>Mg(2+)</name>
        <dbReference type="ChEBI" id="CHEBI:18420"/>
    </cofactor>
</comment>
<gene>
    <name evidence="8" type="primary">mobA</name>
    <name evidence="10" type="ORF">DF286_01770</name>
</gene>
<evidence type="ECO:0000256" key="2">
    <source>
        <dbReference type="ARBA" id="ARBA00022679"/>
    </source>
</evidence>
<dbReference type="PANTHER" id="PTHR19136">
    <property type="entry name" value="MOLYBDENUM COFACTOR GUANYLYLTRANSFERASE"/>
    <property type="match status" value="1"/>
</dbReference>